<feature type="transmembrane region" description="Helical" evidence="1">
    <location>
        <begin position="103"/>
        <end position="126"/>
    </location>
</feature>
<keyword evidence="1" id="KW-0472">Membrane</keyword>
<evidence type="ECO:0000313" key="3">
    <source>
        <dbReference type="Proteomes" id="UP000772196"/>
    </source>
</evidence>
<name>A0ABX1GY31_9ACTN</name>
<evidence type="ECO:0008006" key="4">
    <source>
        <dbReference type="Google" id="ProtNLM"/>
    </source>
</evidence>
<evidence type="ECO:0000256" key="1">
    <source>
        <dbReference type="SAM" id="Phobius"/>
    </source>
</evidence>
<feature type="transmembrane region" description="Helical" evidence="1">
    <location>
        <begin position="51"/>
        <end position="72"/>
    </location>
</feature>
<organism evidence="2 3">
    <name type="scientific">Streptomyces physcomitrii</name>
    <dbReference type="NCBI Taxonomy" id="2724184"/>
    <lineage>
        <taxon>Bacteria</taxon>
        <taxon>Bacillati</taxon>
        <taxon>Actinomycetota</taxon>
        <taxon>Actinomycetes</taxon>
        <taxon>Kitasatosporales</taxon>
        <taxon>Streptomycetaceae</taxon>
        <taxon>Streptomyces</taxon>
    </lineage>
</organism>
<dbReference type="EMBL" id="JAAWWP010000003">
    <property type="protein sequence ID" value="NKI41006.1"/>
    <property type="molecule type" value="Genomic_DNA"/>
</dbReference>
<gene>
    <name evidence="2" type="ORF">HFV08_07105</name>
</gene>
<dbReference type="Proteomes" id="UP000772196">
    <property type="component" value="Unassembled WGS sequence"/>
</dbReference>
<sequence>MHVRGSHSGAAQQRVTSPAWAVVLPVVLGVFYGLWAASIRRHGGPPTLENVLFGVVCGAIVALACMVLHQIAHLLPPLLRAASWAGFTGVAVGFLYSQSGISVLRCAGTALAVAALAFVTFFYRYYTTE</sequence>
<accession>A0ABX1GY31</accession>
<evidence type="ECO:0000313" key="2">
    <source>
        <dbReference type="EMBL" id="NKI41006.1"/>
    </source>
</evidence>
<keyword evidence="1" id="KW-0812">Transmembrane</keyword>
<proteinExistence type="predicted"/>
<reference evidence="2 3" key="1">
    <citation type="submission" date="2020-04" db="EMBL/GenBank/DDBJ databases">
        <title>Phylogenetic Diversity and Antibacterial Activity against Ralstonia solanacearum of Endophytic Actinomycete Isolated from Moss.</title>
        <authorList>
            <person name="Zhuang X."/>
        </authorList>
    </citation>
    <scope>NUCLEOTIDE SEQUENCE [LARGE SCALE GENOMIC DNA]</scope>
    <source>
        <strain evidence="2 3">LD120</strain>
    </source>
</reference>
<protein>
    <recommendedName>
        <fullName evidence="4">Integral membrane protein</fullName>
    </recommendedName>
</protein>
<keyword evidence="1" id="KW-1133">Transmembrane helix</keyword>
<feature type="transmembrane region" description="Helical" evidence="1">
    <location>
        <begin position="20"/>
        <end position="39"/>
    </location>
</feature>
<comment type="caution">
    <text evidence="2">The sequence shown here is derived from an EMBL/GenBank/DDBJ whole genome shotgun (WGS) entry which is preliminary data.</text>
</comment>
<keyword evidence="3" id="KW-1185">Reference proteome</keyword>